<sequence length="270" mass="31190">MENNYTAEIIRFKSAFTSAVNSKPRRKDGPLYQWPSHPGYFLKEFCEFIAPLKAFSDLDPFDDLYRYGAHPSLTSGAYHYLYDFHSEKASDGYWGSHYDARSSSFNFRTRLKSNSSLLGSYDRFELFLAIVSGSLRLFYSHYDRYAFIFEPLDRFRKEQAIWEGVLDAEFQKRVAAGLASERQLRLIQMVLESCMEDVKVYVEAVRLALFNTPVAIDEESGHYSYCAPVLYRDAVIALEAAEKQKTKLVSFFVGLRTESVEAGIWNHLQE</sequence>
<reference evidence="1 2" key="1">
    <citation type="journal article" date="2018" name="Nat. Ecol. Evol.">
        <title>Pezizomycetes genomes reveal the molecular basis of ectomycorrhizal truffle lifestyle.</title>
        <authorList>
            <person name="Murat C."/>
            <person name="Payen T."/>
            <person name="Noel B."/>
            <person name="Kuo A."/>
            <person name="Morin E."/>
            <person name="Chen J."/>
            <person name="Kohler A."/>
            <person name="Krizsan K."/>
            <person name="Balestrini R."/>
            <person name="Da Silva C."/>
            <person name="Montanini B."/>
            <person name="Hainaut M."/>
            <person name="Levati E."/>
            <person name="Barry K.W."/>
            <person name="Belfiori B."/>
            <person name="Cichocki N."/>
            <person name="Clum A."/>
            <person name="Dockter R.B."/>
            <person name="Fauchery L."/>
            <person name="Guy J."/>
            <person name="Iotti M."/>
            <person name="Le Tacon F."/>
            <person name="Lindquist E.A."/>
            <person name="Lipzen A."/>
            <person name="Malagnac F."/>
            <person name="Mello A."/>
            <person name="Molinier V."/>
            <person name="Miyauchi S."/>
            <person name="Poulain J."/>
            <person name="Riccioni C."/>
            <person name="Rubini A."/>
            <person name="Sitrit Y."/>
            <person name="Splivallo R."/>
            <person name="Traeger S."/>
            <person name="Wang M."/>
            <person name="Zifcakova L."/>
            <person name="Wipf D."/>
            <person name="Zambonelli A."/>
            <person name="Paolocci F."/>
            <person name="Nowrousian M."/>
            <person name="Ottonello S."/>
            <person name="Baldrian P."/>
            <person name="Spatafora J.W."/>
            <person name="Henrissat B."/>
            <person name="Nagy L.G."/>
            <person name="Aury J.M."/>
            <person name="Wincker P."/>
            <person name="Grigoriev I.V."/>
            <person name="Bonfante P."/>
            <person name="Martin F.M."/>
        </authorList>
    </citation>
    <scope>NUCLEOTIDE SEQUENCE [LARGE SCALE GENOMIC DNA]</scope>
    <source>
        <strain evidence="1 2">RN42</strain>
    </source>
</reference>
<protein>
    <submittedName>
        <fullName evidence="1">Uncharacterized protein</fullName>
    </submittedName>
</protein>
<organism evidence="1 2">
    <name type="scientific">Ascobolus immersus RN42</name>
    <dbReference type="NCBI Taxonomy" id="1160509"/>
    <lineage>
        <taxon>Eukaryota</taxon>
        <taxon>Fungi</taxon>
        <taxon>Dikarya</taxon>
        <taxon>Ascomycota</taxon>
        <taxon>Pezizomycotina</taxon>
        <taxon>Pezizomycetes</taxon>
        <taxon>Pezizales</taxon>
        <taxon>Ascobolaceae</taxon>
        <taxon>Ascobolus</taxon>
    </lineage>
</organism>
<name>A0A3N4IND8_ASCIM</name>
<dbReference type="AlphaFoldDB" id="A0A3N4IND8"/>
<dbReference type="EMBL" id="ML119646">
    <property type="protein sequence ID" value="RPA87662.1"/>
    <property type="molecule type" value="Genomic_DNA"/>
</dbReference>
<evidence type="ECO:0000313" key="1">
    <source>
        <dbReference type="EMBL" id="RPA87662.1"/>
    </source>
</evidence>
<gene>
    <name evidence="1" type="ORF">BJ508DRAFT_357282</name>
</gene>
<proteinExistence type="predicted"/>
<keyword evidence="2" id="KW-1185">Reference proteome</keyword>
<accession>A0A3N4IND8</accession>
<dbReference type="Proteomes" id="UP000275078">
    <property type="component" value="Unassembled WGS sequence"/>
</dbReference>
<evidence type="ECO:0000313" key="2">
    <source>
        <dbReference type="Proteomes" id="UP000275078"/>
    </source>
</evidence>